<evidence type="ECO:0000313" key="1">
    <source>
        <dbReference type="EMBL" id="WHY88570.1"/>
    </source>
</evidence>
<reference evidence="1" key="1">
    <citation type="submission" date="2023-05" db="EMBL/GenBank/DDBJ databases">
        <title>Comparative genomics of Bacillaceae isolates and their secondary metabolite potential.</title>
        <authorList>
            <person name="Song L."/>
            <person name="Nielsen L.J."/>
            <person name="Mohite O."/>
            <person name="Xu X."/>
            <person name="Weber T."/>
            <person name="Kovacs A.T."/>
        </authorList>
    </citation>
    <scope>NUCLEOTIDE SEQUENCE</scope>
    <source>
        <strain evidence="1">XLM17</strain>
    </source>
</reference>
<sequence length="262" mass="30875">MKQSVYLSMEMQAGTEKLAEALVLRGFPVRVENDFITLPNGSQQDFHQLKRFLEKMQIPVFWNGDRFQLLTNHFPLQKMKEIIHFHGREHLVHMEGYHFKWRSFVNRRYGIRTNTINLCPFTAIMVKALNEAGIVTLTGCNGHGKHNPNFQLSGVYYGVWFSIIQQKYMKNLALHYKWKVNYLHEACNAVIMANKLAEERWDMKKVLADCYKMAAVLTENKAELRDWKRRTFKRNMKETAEALKETGDVHQLFDWMKKTANV</sequence>
<dbReference type="KEGG" id="nnv:QNH39_12315"/>
<proteinExistence type="predicted"/>
<keyword evidence="2" id="KW-1185">Reference proteome</keyword>
<protein>
    <submittedName>
        <fullName evidence="1">Uncharacterized protein</fullName>
    </submittedName>
</protein>
<gene>
    <name evidence="1" type="ORF">QNH39_12315</name>
</gene>
<accession>A0AA95MV36</accession>
<dbReference type="RefSeq" id="WP_066148188.1">
    <property type="nucleotide sequence ID" value="NZ_CP126114.1"/>
</dbReference>
<dbReference type="AlphaFoldDB" id="A0AA95MV36"/>
<evidence type="ECO:0000313" key="2">
    <source>
        <dbReference type="Proteomes" id="UP001178288"/>
    </source>
</evidence>
<organism evidence="1 2">
    <name type="scientific">Neobacillus novalis</name>
    <dbReference type="NCBI Taxonomy" id="220687"/>
    <lineage>
        <taxon>Bacteria</taxon>
        <taxon>Bacillati</taxon>
        <taxon>Bacillota</taxon>
        <taxon>Bacilli</taxon>
        <taxon>Bacillales</taxon>
        <taxon>Bacillaceae</taxon>
        <taxon>Neobacillus</taxon>
    </lineage>
</organism>
<name>A0AA95MV36_9BACI</name>
<dbReference type="Proteomes" id="UP001178288">
    <property type="component" value="Chromosome"/>
</dbReference>
<dbReference type="EMBL" id="CP126114">
    <property type="protein sequence ID" value="WHY88570.1"/>
    <property type="molecule type" value="Genomic_DNA"/>
</dbReference>